<dbReference type="Pfam" id="PF00248">
    <property type="entry name" value="Aldo_ket_red"/>
    <property type="match status" value="1"/>
</dbReference>
<organism evidence="3 4">
    <name type="scientific">Trametes cubensis</name>
    <dbReference type="NCBI Taxonomy" id="1111947"/>
    <lineage>
        <taxon>Eukaryota</taxon>
        <taxon>Fungi</taxon>
        <taxon>Dikarya</taxon>
        <taxon>Basidiomycota</taxon>
        <taxon>Agaricomycotina</taxon>
        <taxon>Agaricomycetes</taxon>
        <taxon>Polyporales</taxon>
        <taxon>Polyporaceae</taxon>
        <taxon>Trametes</taxon>
    </lineage>
</organism>
<dbReference type="InterPro" id="IPR050791">
    <property type="entry name" value="Aldo-Keto_reductase"/>
</dbReference>
<dbReference type="Proteomes" id="UP001215151">
    <property type="component" value="Unassembled WGS sequence"/>
</dbReference>
<dbReference type="PANTHER" id="PTHR43625:SF40">
    <property type="entry name" value="ALDO-KETO REDUCTASE YAKC [NADP(+)]"/>
    <property type="match status" value="1"/>
</dbReference>
<sequence length="372" mass="40862">MSAPSYRVRSPLARDSAGRDTITRHIHQTYVDMSLPTRKIGEHDVTAIGYGAMGIAAFYGTPLPDEERLKVLDAVCANGCTNWDTADVYADSEALIGKWLKKTGKRDEIFLATKFGYITGGAGVPTGIRADPEYVPQALNKSLERLGVDQIDLWYLHRADRNVPIELTVRAMAEQVRAGKVKYLGLSEVSVDTLRRAHAVHPISALQVEYSPFVLDIEDEKIGLLKTARELGIKVVAYSPVGRGLLTGKIKSPDDLEENDGRRYLPRFSKENFPKVLQVVDSIKAIAEKYNATPAQVCLAWLLAQGDDIIPIPGTTKIANLQENLGAVNVKLAPEDIAEIRKIAVVADKTVGPRLHPAGYQLIEFDTPPLNE</sequence>
<evidence type="ECO:0000259" key="2">
    <source>
        <dbReference type="Pfam" id="PF00248"/>
    </source>
</evidence>
<reference evidence="3" key="1">
    <citation type="submission" date="2022-11" db="EMBL/GenBank/DDBJ databases">
        <title>Genome Sequence of Cubamyces cubensis.</title>
        <authorList>
            <person name="Buettner E."/>
        </authorList>
    </citation>
    <scope>NUCLEOTIDE SEQUENCE</scope>
    <source>
        <strain evidence="3">MPL-01</strain>
    </source>
</reference>
<dbReference type="GO" id="GO:0005737">
    <property type="term" value="C:cytoplasm"/>
    <property type="evidence" value="ECO:0007669"/>
    <property type="project" value="TreeGrafter"/>
</dbReference>
<dbReference type="InterPro" id="IPR036812">
    <property type="entry name" value="NAD(P)_OxRdtase_dom_sf"/>
</dbReference>
<dbReference type="PANTHER" id="PTHR43625">
    <property type="entry name" value="AFLATOXIN B1 ALDEHYDE REDUCTASE"/>
    <property type="match status" value="1"/>
</dbReference>
<dbReference type="GO" id="GO:0016491">
    <property type="term" value="F:oxidoreductase activity"/>
    <property type="evidence" value="ECO:0007669"/>
    <property type="project" value="UniProtKB-KW"/>
</dbReference>
<dbReference type="PRINTS" id="PR00069">
    <property type="entry name" value="ALDKETRDTASE"/>
</dbReference>
<dbReference type="SUPFAM" id="SSF51430">
    <property type="entry name" value="NAD(P)-linked oxidoreductase"/>
    <property type="match status" value="1"/>
</dbReference>
<comment type="caution">
    <text evidence="3">The sequence shown here is derived from an EMBL/GenBank/DDBJ whole genome shotgun (WGS) entry which is preliminary data.</text>
</comment>
<evidence type="ECO:0000256" key="1">
    <source>
        <dbReference type="ARBA" id="ARBA00023002"/>
    </source>
</evidence>
<protein>
    <recommendedName>
        <fullName evidence="2">NADP-dependent oxidoreductase domain-containing protein</fullName>
    </recommendedName>
</protein>
<feature type="domain" description="NADP-dependent oxidoreductase" evidence="2">
    <location>
        <begin position="48"/>
        <end position="343"/>
    </location>
</feature>
<proteinExistence type="predicted"/>
<dbReference type="InterPro" id="IPR023210">
    <property type="entry name" value="NADP_OxRdtase_dom"/>
</dbReference>
<dbReference type="EMBL" id="JAPEVG010000103">
    <property type="protein sequence ID" value="KAJ8482962.1"/>
    <property type="molecule type" value="Genomic_DNA"/>
</dbReference>
<keyword evidence="1" id="KW-0560">Oxidoreductase</keyword>
<evidence type="ECO:0000313" key="4">
    <source>
        <dbReference type="Proteomes" id="UP001215151"/>
    </source>
</evidence>
<accession>A0AAD7XBW7</accession>
<dbReference type="AlphaFoldDB" id="A0AAD7XBW7"/>
<dbReference type="InterPro" id="IPR020471">
    <property type="entry name" value="AKR"/>
</dbReference>
<keyword evidence="4" id="KW-1185">Reference proteome</keyword>
<name>A0AAD7XBW7_9APHY</name>
<dbReference type="Gene3D" id="3.20.20.100">
    <property type="entry name" value="NADP-dependent oxidoreductase domain"/>
    <property type="match status" value="1"/>
</dbReference>
<evidence type="ECO:0000313" key="3">
    <source>
        <dbReference type="EMBL" id="KAJ8482962.1"/>
    </source>
</evidence>
<gene>
    <name evidence="3" type="ORF">ONZ51_g5009</name>
</gene>